<comment type="caution">
    <text evidence="2">The sequence shown here is derived from an EMBL/GenBank/DDBJ whole genome shotgun (WGS) entry which is preliminary data.</text>
</comment>
<proteinExistence type="predicted"/>
<organism evidence="2 3">
    <name type="scientific">Paractinoplanes rishiriensis</name>
    <dbReference type="NCBI Taxonomy" id="1050105"/>
    <lineage>
        <taxon>Bacteria</taxon>
        <taxon>Bacillati</taxon>
        <taxon>Actinomycetota</taxon>
        <taxon>Actinomycetes</taxon>
        <taxon>Micromonosporales</taxon>
        <taxon>Micromonosporaceae</taxon>
        <taxon>Paractinoplanes</taxon>
    </lineage>
</organism>
<dbReference type="Proteomes" id="UP000636960">
    <property type="component" value="Unassembled WGS sequence"/>
</dbReference>
<sequence>MSSIMLRSLTHGYDTFGRTRAGCRCHTVVVAYDEDLADRIREIVQAEAGLTEKRMFGGLAFLINGNMAASASSKGGLLLRVDPADTPGLLQQPEAARFQMRGREMDGWLRVDPAGLATKPQLESWVSRGVSYARTLPAK</sequence>
<dbReference type="EMBL" id="BOMV01000083">
    <property type="protein sequence ID" value="GIF00442.1"/>
    <property type="molecule type" value="Genomic_DNA"/>
</dbReference>
<dbReference type="AlphaFoldDB" id="A0A919K3X1"/>
<evidence type="ECO:0000259" key="1">
    <source>
        <dbReference type="Pfam" id="PF04993"/>
    </source>
</evidence>
<dbReference type="InterPro" id="IPR007076">
    <property type="entry name" value="TfoX_N"/>
</dbReference>
<protein>
    <recommendedName>
        <fullName evidence="1">TfoX N-terminal domain-containing protein</fullName>
    </recommendedName>
</protein>
<evidence type="ECO:0000313" key="3">
    <source>
        <dbReference type="Proteomes" id="UP000636960"/>
    </source>
</evidence>
<accession>A0A919K3X1</accession>
<dbReference type="SUPFAM" id="SSF159894">
    <property type="entry name" value="YgaC/TfoX-N like"/>
    <property type="match status" value="1"/>
</dbReference>
<keyword evidence="3" id="KW-1185">Reference proteome</keyword>
<reference evidence="2" key="1">
    <citation type="submission" date="2021-01" db="EMBL/GenBank/DDBJ databases">
        <title>Whole genome shotgun sequence of Actinoplanes rishiriensis NBRC 108556.</title>
        <authorList>
            <person name="Komaki H."/>
            <person name="Tamura T."/>
        </authorList>
    </citation>
    <scope>NUCLEOTIDE SEQUENCE</scope>
    <source>
        <strain evidence="2">NBRC 108556</strain>
    </source>
</reference>
<dbReference type="Pfam" id="PF04993">
    <property type="entry name" value="TfoX_N"/>
    <property type="match status" value="1"/>
</dbReference>
<feature type="domain" description="TfoX N-terminal" evidence="1">
    <location>
        <begin position="48"/>
        <end position="131"/>
    </location>
</feature>
<evidence type="ECO:0000313" key="2">
    <source>
        <dbReference type="EMBL" id="GIF00442.1"/>
    </source>
</evidence>
<dbReference type="Gene3D" id="3.30.1460.30">
    <property type="entry name" value="YgaC/TfoX-N like chaperone"/>
    <property type="match status" value="1"/>
</dbReference>
<gene>
    <name evidence="2" type="ORF">Ari01nite_79060</name>
</gene>
<name>A0A919K3X1_9ACTN</name>